<dbReference type="PANTHER" id="PTHR21368">
    <property type="entry name" value="50S RIBOSOMAL PROTEIN L9"/>
    <property type="match status" value="1"/>
</dbReference>
<keyword evidence="2 7" id="KW-0699">rRNA-binding</keyword>
<dbReference type="GeneID" id="85978326"/>
<dbReference type="InterPro" id="IPR036791">
    <property type="entry name" value="Ribosomal_bL9_C_sf"/>
</dbReference>
<evidence type="ECO:0000256" key="2">
    <source>
        <dbReference type="ARBA" id="ARBA00022730"/>
    </source>
</evidence>
<evidence type="ECO:0000259" key="8">
    <source>
        <dbReference type="PROSITE" id="PS00651"/>
    </source>
</evidence>
<dbReference type="InterPro" id="IPR020069">
    <property type="entry name" value="Ribosomal_bL9_C"/>
</dbReference>
<dbReference type="EMBL" id="JACHMK010000001">
    <property type="protein sequence ID" value="MBB6333617.1"/>
    <property type="molecule type" value="Genomic_DNA"/>
</dbReference>
<dbReference type="Proteomes" id="UP000617426">
    <property type="component" value="Unassembled WGS sequence"/>
</dbReference>
<dbReference type="Gene3D" id="3.10.430.100">
    <property type="entry name" value="Ribosomal protein L9, C-terminal domain"/>
    <property type="match status" value="1"/>
</dbReference>
<evidence type="ECO:0000256" key="5">
    <source>
        <dbReference type="ARBA" id="ARBA00023274"/>
    </source>
</evidence>
<dbReference type="NCBIfam" id="TIGR00158">
    <property type="entry name" value="L9"/>
    <property type="match status" value="1"/>
</dbReference>
<dbReference type="GO" id="GO:1990904">
    <property type="term" value="C:ribonucleoprotein complex"/>
    <property type="evidence" value="ECO:0007669"/>
    <property type="project" value="UniProtKB-KW"/>
</dbReference>
<name>A0A923E2F6_9ACTO</name>
<accession>A0A923E2F6</accession>
<organism evidence="9 10">
    <name type="scientific">Schaalia hyovaginalis</name>
    <dbReference type="NCBI Taxonomy" id="29316"/>
    <lineage>
        <taxon>Bacteria</taxon>
        <taxon>Bacillati</taxon>
        <taxon>Actinomycetota</taxon>
        <taxon>Actinomycetes</taxon>
        <taxon>Actinomycetales</taxon>
        <taxon>Actinomycetaceae</taxon>
        <taxon>Schaalia</taxon>
    </lineage>
</organism>
<evidence type="ECO:0000256" key="4">
    <source>
        <dbReference type="ARBA" id="ARBA00022980"/>
    </source>
</evidence>
<comment type="similarity">
    <text evidence="1 7">Belongs to the bacterial ribosomal protein bL9 family.</text>
</comment>
<dbReference type="GO" id="GO:0019843">
    <property type="term" value="F:rRNA binding"/>
    <property type="evidence" value="ECO:0007669"/>
    <property type="project" value="UniProtKB-UniRule"/>
</dbReference>
<evidence type="ECO:0000256" key="1">
    <source>
        <dbReference type="ARBA" id="ARBA00010605"/>
    </source>
</evidence>
<dbReference type="InterPro" id="IPR036935">
    <property type="entry name" value="Ribosomal_bL9_N_sf"/>
</dbReference>
<keyword evidence="5 7" id="KW-0687">Ribonucleoprotein</keyword>
<keyword evidence="3 7" id="KW-0694">RNA-binding</keyword>
<dbReference type="HAMAP" id="MF_00503">
    <property type="entry name" value="Ribosomal_bL9"/>
    <property type="match status" value="1"/>
</dbReference>
<dbReference type="RefSeq" id="WP_184451311.1">
    <property type="nucleotide sequence ID" value="NZ_JACHMK010000001.1"/>
</dbReference>
<comment type="function">
    <text evidence="7">Binds to the 23S rRNA.</text>
</comment>
<evidence type="ECO:0000313" key="9">
    <source>
        <dbReference type="EMBL" id="MBB6333617.1"/>
    </source>
</evidence>
<dbReference type="InterPro" id="IPR000244">
    <property type="entry name" value="Ribosomal_bL9"/>
</dbReference>
<dbReference type="PROSITE" id="PS00651">
    <property type="entry name" value="RIBOSOMAL_L9"/>
    <property type="match status" value="1"/>
</dbReference>
<dbReference type="SUPFAM" id="SSF55658">
    <property type="entry name" value="L9 N-domain-like"/>
    <property type="match status" value="1"/>
</dbReference>
<sequence length="152" mass="16246">MATTKLILTRDVATLGNAGEVVEVKSGYARNYLVPRGLATKWTKGAQKQIDQIAAARRRHEIATVDEARELRDALQAAAPVTVSGKVGKAGRLFGAVSGAQIADAVKAQLDKVIDRRRVIIADPIKAVGDYTVVVNLHPEVAANLKVRVIAE</sequence>
<keyword evidence="4 7" id="KW-0689">Ribosomal protein</keyword>
<dbReference type="GO" id="GO:0003735">
    <property type="term" value="F:structural constituent of ribosome"/>
    <property type="evidence" value="ECO:0007669"/>
    <property type="project" value="InterPro"/>
</dbReference>
<keyword evidence="10" id="KW-1185">Reference proteome</keyword>
<gene>
    <name evidence="7" type="primary">rplI</name>
    <name evidence="9" type="ORF">HD592_000182</name>
</gene>
<feature type="domain" description="Ribosomal protein L9" evidence="8">
    <location>
        <begin position="16"/>
        <end position="43"/>
    </location>
</feature>
<evidence type="ECO:0000256" key="3">
    <source>
        <dbReference type="ARBA" id="ARBA00022884"/>
    </source>
</evidence>
<dbReference type="GO" id="GO:0005840">
    <property type="term" value="C:ribosome"/>
    <property type="evidence" value="ECO:0007669"/>
    <property type="project" value="UniProtKB-KW"/>
</dbReference>
<dbReference type="InterPro" id="IPR009027">
    <property type="entry name" value="Ribosomal_bL9/RNase_H1_N"/>
</dbReference>
<dbReference type="Pfam" id="PF03948">
    <property type="entry name" value="Ribosomal_L9_C"/>
    <property type="match status" value="1"/>
</dbReference>
<reference evidence="9" key="1">
    <citation type="submission" date="2020-08" db="EMBL/GenBank/DDBJ databases">
        <title>Sequencing the genomes of 1000 actinobacteria strains.</title>
        <authorList>
            <person name="Klenk H.-P."/>
        </authorList>
    </citation>
    <scope>NUCLEOTIDE SEQUENCE</scope>
    <source>
        <strain evidence="9">DSM 10695</strain>
    </source>
</reference>
<dbReference type="Gene3D" id="3.40.5.10">
    <property type="entry name" value="Ribosomal protein L9, N-terminal domain"/>
    <property type="match status" value="1"/>
</dbReference>
<evidence type="ECO:0000256" key="7">
    <source>
        <dbReference type="HAMAP-Rule" id="MF_00503"/>
    </source>
</evidence>
<dbReference type="InterPro" id="IPR020070">
    <property type="entry name" value="Ribosomal_bL9_N"/>
</dbReference>
<dbReference type="FunFam" id="3.40.5.10:FF:000003">
    <property type="entry name" value="50S ribosomal protein L9"/>
    <property type="match status" value="1"/>
</dbReference>
<dbReference type="AlphaFoldDB" id="A0A923E2F6"/>
<comment type="caution">
    <text evidence="9">The sequence shown here is derived from an EMBL/GenBank/DDBJ whole genome shotgun (WGS) entry which is preliminary data.</text>
</comment>
<protein>
    <recommendedName>
        <fullName evidence="6 7">Large ribosomal subunit protein bL9</fullName>
    </recommendedName>
</protein>
<dbReference type="Pfam" id="PF01281">
    <property type="entry name" value="Ribosomal_L9_N"/>
    <property type="match status" value="1"/>
</dbReference>
<dbReference type="InterPro" id="IPR020594">
    <property type="entry name" value="Ribosomal_bL9_bac/chp"/>
</dbReference>
<evidence type="ECO:0000256" key="6">
    <source>
        <dbReference type="ARBA" id="ARBA00035292"/>
    </source>
</evidence>
<evidence type="ECO:0000313" key="10">
    <source>
        <dbReference type="Proteomes" id="UP000617426"/>
    </source>
</evidence>
<proteinExistence type="inferred from homology"/>
<dbReference type="GO" id="GO:0006412">
    <property type="term" value="P:translation"/>
    <property type="evidence" value="ECO:0007669"/>
    <property type="project" value="UniProtKB-UniRule"/>
</dbReference>
<dbReference type="SUPFAM" id="SSF55653">
    <property type="entry name" value="Ribosomal protein L9 C-domain"/>
    <property type="match status" value="1"/>
</dbReference>